<dbReference type="RefSeq" id="XP_067713280.1">
    <property type="nucleotide sequence ID" value="XM_067857179.1"/>
</dbReference>
<accession>A0AAV4LMK8</accession>
<evidence type="ECO:0000313" key="2">
    <source>
        <dbReference type="Proteomes" id="UP001497744"/>
    </source>
</evidence>
<evidence type="ECO:0000313" key="1">
    <source>
        <dbReference type="EMBL" id="GIX61209.1"/>
    </source>
</evidence>
<proteinExistence type="predicted"/>
<dbReference type="EMBL" id="BPLF01000001">
    <property type="protein sequence ID" value="GIX61209.1"/>
    <property type="molecule type" value="Genomic_DNA"/>
</dbReference>
<dbReference type="AlphaFoldDB" id="A0AAV4LMK8"/>
<reference evidence="1 2" key="1">
    <citation type="submission" date="2021-06" db="EMBL/GenBank/DDBJ databases">
        <title>Genome sequence of Babesia caballi.</title>
        <authorList>
            <person name="Yamagishi J."/>
            <person name="Kidaka T."/>
            <person name="Ochi A."/>
        </authorList>
    </citation>
    <scope>NUCLEOTIDE SEQUENCE [LARGE SCALE GENOMIC DNA]</scope>
    <source>
        <strain evidence="1">USDA-D6B2</strain>
    </source>
</reference>
<gene>
    <name evidence="1" type="ORF">BcabD6B2_06440</name>
</gene>
<dbReference type="GeneID" id="94192692"/>
<protein>
    <submittedName>
        <fullName evidence="1">Variant erythrocyte surface antigen-1 family protein</fullName>
    </submittedName>
</protein>
<sequence>MDNLKQKLTEWPENLKDVIDWFLRVGGKDTGNQNNDKSAALKNAVYQLEGKDVLENALGNGNFEGLFRKVAEALQGFIGYDNSGNHELKDKGIGRKGPPSYTASYSKEAQWNGDNQAYAHIFLGSMPVLYFGLTYTYWKCSTVHIYGGWGTEMLHGGGRSPLYLFMFSMGFKPSTELQNIKGSEAARRLTSNFTYGFDELTKAAKSTYSYSDFLENVKQYGESNISSSAVNCSLYALHRASAAYLTSKFKNDQRTTDPFDKIKATLESVKSSCSRTDPDLSEQISKFLQDIGASPTAAAVDYTNDPSSPAGPVAGTLTTLGLGGGAAAAYILDIGGAKTLVNGLLRIG</sequence>
<name>A0AAV4LMK8_BABCB</name>
<comment type="caution">
    <text evidence="1">The sequence shown here is derived from an EMBL/GenBank/DDBJ whole genome shotgun (WGS) entry which is preliminary data.</text>
</comment>
<organism evidence="1 2">
    <name type="scientific">Babesia caballi</name>
    <dbReference type="NCBI Taxonomy" id="5871"/>
    <lineage>
        <taxon>Eukaryota</taxon>
        <taxon>Sar</taxon>
        <taxon>Alveolata</taxon>
        <taxon>Apicomplexa</taxon>
        <taxon>Aconoidasida</taxon>
        <taxon>Piroplasmida</taxon>
        <taxon>Babesiidae</taxon>
        <taxon>Babesia</taxon>
    </lineage>
</organism>
<dbReference type="Proteomes" id="UP001497744">
    <property type="component" value="Unassembled WGS sequence"/>
</dbReference>
<keyword evidence="2" id="KW-1185">Reference proteome</keyword>